<dbReference type="OrthoDB" id="8190653at2759"/>
<dbReference type="GO" id="GO:0043652">
    <property type="term" value="P:engulfment of apoptotic cell"/>
    <property type="evidence" value="ECO:0007669"/>
    <property type="project" value="TreeGrafter"/>
</dbReference>
<comment type="similarity">
    <text evidence="2 7">Belongs to the XK family.</text>
</comment>
<evidence type="ECO:0000256" key="1">
    <source>
        <dbReference type="ARBA" id="ARBA00004651"/>
    </source>
</evidence>
<feature type="transmembrane region" description="Helical" evidence="7">
    <location>
        <begin position="68"/>
        <end position="94"/>
    </location>
</feature>
<dbReference type="InterPro" id="IPR050895">
    <property type="entry name" value="XK-related_scramblase"/>
</dbReference>
<accession>A0A8J2L184</accession>
<dbReference type="InterPro" id="IPR018629">
    <property type="entry name" value="XK-rel"/>
</dbReference>
<dbReference type="PANTHER" id="PTHR16024">
    <property type="entry name" value="XK-RELATED PROTEIN"/>
    <property type="match status" value="1"/>
</dbReference>
<comment type="subcellular location">
    <subcellularLocation>
        <location evidence="1">Cell membrane</location>
        <topology evidence="1">Multi-pass membrane protein</topology>
    </subcellularLocation>
    <subcellularLocation>
        <location evidence="7">Membrane</location>
        <topology evidence="7">Multi-pass membrane protein</topology>
    </subcellularLocation>
</comment>
<dbReference type="GO" id="GO:1902742">
    <property type="term" value="P:apoptotic process involved in development"/>
    <property type="evidence" value="ECO:0007669"/>
    <property type="project" value="TreeGrafter"/>
</dbReference>
<dbReference type="AlphaFoldDB" id="A0A8J2L184"/>
<proteinExistence type="inferred from homology"/>
<dbReference type="GO" id="GO:0070782">
    <property type="term" value="P:phosphatidylserine exposure on apoptotic cell surface"/>
    <property type="evidence" value="ECO:0007669"/>
    <property type="project" value="TreeGrafter"/>
</dbReference>
<dbReference type="EMBL" id="CAJVCH010533128">
    <property type="protein sequence ID" value="CAG7824511.1"/>
    <property type="molecule type" value="Genomic_DNA"/>
</dbReference>
<keyword evidence="5 7" id="KW-1133">Transmembrane helix</keyword>
<evidence type="ECO:0000256" key="5">
    <source>
        <dbReference type="ARBA" id="ARBA00022989"/>
    </source>
</evidence>
<dbReference type="GO" id="GO:0005886">
    <property type="term" value="C:plasma membrane"/>
    <property type="evidence" value="ECO:0007669"/>
    <property type="project" value="UniProtKB-SubCell"/>
</dbReference>
<dbReference type="Proteomes" id="UP000708208">
    <property type="component" value="Unassembled WGS sequence"/>
</dbReference>
<protein>
    <recommendedName>
        <fullName evidence="7">XK-related protein</fullName>
    </recommendedName>
</protein>
<name>A0A8J2L184_9HEXA</name>
<sequence>LMTLCSIGLFFFEIYTDVTLSIQYYDDKSTSFFALTLFFIIFPAVVIAAFNIILYIDRGSENTSGSALQVIQITLSLLNLSIFLRYVGSIYWSYKIVVHRSDTVRRKKLVKKLDQEEADGAFLGFLDAFLEGASQLTLQLYIVLIELPIYGWEFYSGLQGTT</sequence>
<dbReference type="Pfam" id="PF09815">
    <property type="entry name" value="XK-related"/>
    <property type="match status" value="1"/>
</dbReference>
<reference evidence="8" key="1">
    <citation type="submission" date="2021-06" db="EMBL/GenBank/DDBJ databases">
        <authorList>
            <person name="Hodson N. C."/>
            <person name="Mongue J. A."/>
            <person name="Jaron S. K."/>
        </authorList>
    </citation>
    <scope>NUCLEOTIDE SEQUENCE</scope>
</reference>
<evidence type="ECO:0000256" key="4">
    <source>
        <dbReference type="ARBA" id="ARBA00022692"/>
    </source>
</evidence>
<keyword evidence="3" id="KW-1003">Cell membrane</keyword>
<evidence type="ECO:0000256" key="3">
    <source>
        <dbReference type="ARBA" id="ARBA00022475"/>
    </source>
</evidence>
<comment type="caution">
    <text evidence="8">The sequence shown here is derived from an EMBL/GenBank/DDBJ whole genome shotgun (WGS) entry which is preliminary data.</text>
</comment>
<keyword evidence="6 7" id="KW-0472">Membrane</keyword>
<keyword evidence="9" id="KW-1185">Reference proteome</keyword>
<comment type="caution">
    <text evidence="7">Lacks conserved residue(s) required for the propagation of feature annotation.</text>
</comment>
<feature type="non-terminal residue" evidence="8">
    <location>
        <position position="162"/>
    </location>
</feature>
<evidence type="ECO:0000256" key="6">
    <source>
        <dbReference type="ARBA" id="ARBA00023136"/>
    </source>
</evidence>
<keyword evidence="4 7" id="KW-0812">Transmembrane</keyword>
<feature type="transmembrane region" description="Helical" evidence="7">
    <location>
        <begin position="32"/>
        <end position="56"/>
    </location>
</feature>
<evidence type="ECO:0000256" key="7">
    <source>
        <dbReference type="RuleBase" id="RU910716"/>
    </source>
</evidence>
<organism evidence="8 9">
    <name type="scientific">Allacma fusca</name>
    <dbReference type="NCBI Taxonomy" id="39272"/>
    <lineage>
        <taxon>Eukaryota</taxon>
        <taxon>Metazoa</taxon>
        <taxon>Ecdysozoa</taxon>
        <taxon>Arthropoda</taxon>
        <taxon>Hexapoda</taxon>
        <taxon>Collembola</taxon>
        <taxon>Symphypleona</taxon>
        <taxon>Sminthuridae</taxon>
        <taxon>Allacma</taxon>
    </lineage>
</organism>
<evidence type="ECO:0000313" key="8">
    <source>
        <dbReference type="EMBL" id="CAG7824511.1"/>
    </source>
</evidence>
<feature type="non-terminal residue" evidence="8">
    <location>
        <position position="1"/>
    </location>
</feature>
<gene>
    <name evidence="8" type="ORF">AFUS01_LOCUS34663</name>
</gene>
<evidence type="ECO:0000313" key="9">
    <source>
        <dbReference type="Proteomes" id="UP000708208"/>
    </source>
</evidence>
<evidence type="ECO:0000256" key="2">
    <source>
        <dbReference type="ARBA" id="ARBA00008789"/>
    </source>
</evidence>
<dbReference type="PANTHER" id="PTHR16024:SF6">
    <property type="entry name" value="XK-RELATED PROTEIN"/>
    <property type="match status" value="1"/>
</dbReference>